<gene>
    <name evidence="1" type="ORF">SLEP1_g56137</name>
</gene>
<evidence type="ECO:0000313" key="2">
    <source>
        <dbReference type="Proteomes" id="UP001054252"/>
    </source>
</evidence>
<proteinExistence type="predicted"/>
<organism evidence="1 2">
    <name type="scientific">Rubroshorea leprosula</name>
    <dbReference type="NCBI Taxonomy" id="152421"/>
    <lineage>
        <taxon>Eukaryota</taxon>
        <taxon>Viridiplantae</taxon>
        <taxon>Streptophyta</taxon>
        <taxon>Embryophyta</taxon>
        <taxon>Tracheophyta</taxon>
        <taxon>Spermatophyta</taxon>
        <taxon>Magnoliopsida</taxon>
        <taxon>eudicotyledons</taxon>
        <taxon>Gunneridae</taxon>
        <taxon>Pentapetalae</taxon>
        <taxon>rosids</taxon>
        <taxon>malvids</taxon>
        <taxon>Malvales</taxon>
        <taxon>Dipterocarpaceae</taxon>
        <taxon>Rubroshorea</taxon>
    </lineage>
</organism>
<sequence>MWVCDFWAFSDPLKFSFIPTGLPPNCSSGFSGKILEAKSRAGKNKGSDELEG</sequence>
<dbReference type="EMBL" id="BPVZ01000297">
    <property type="protein sequence ID" value="GKV49383.1"/>
    <property type="molecule type" value="Genomic_DNA"/>
</dbReference>
<keyword evidence="2" id="KW-1185">Reference proteome</keyword>
<comment type="caution">
    <text evidence="1">The sequence shown here is derived from an EMBL/GenBank/DDBJ whole genome shotgun (WGS) entry which is preliminary data.</text>
</comment>
<reference evidence="1 2" key="1">
    <citation type="journal article" date="2021" name="Commun. Biol.">
        <title>The genome of Shorea leprosula (Dipterocarpaceae) highlights the ecological relevance of drought in aseasonal tropical rainforests.</title>
        <authorList>
            <person name="Ng K.K.S."/>
            <person name="Kobayashi M.J."/>
            <person name="Fawcett J.A."/>
            <person name="Hatakeyama M."/>
            <person name="Paape T."/>
            <person name="Ng C.H."/>
            <person name="Ang C.C."/>
            <person name="Tnah L.H."/>
            <person name="Lee C.T."/>
            <person name="Nishiyama T."/>
            <person name="Sese J."/>
            <person name="O'Brien M.J."/>
            <person name="Copetti D."/>
            <person name="Mohd Noor M.I."/>
            <person name="Ong R.C."/>
            <person name="Putra M."/>
            <person name="Sireger I.Z."/>
            <person name="Indrioko S."/>
            <person name="Kosugi Y."/>
            <person name="Izuno A."/>
            <person name="Isagi Y."/>
            <person name="Lee S.L."/>
            <person name="Shimizu K.K."/>
        </authorList>
    </citation>
    <scope>NUCLEOTIDE SEQUENCE [LARGE SCALE GENOMIC DNA]</scope>
    <source>
        <strain evidence="1">214</strain>
    </source>
</reference>
<protein>
    <submittedName>
        <fullName evidence="1">Uncharacterized protein</fullName>
    </submittedName>
</protein>
<dbReference type="Proteomes" id="UP001054252">
    <property type="component" value="Unassembled WGS sequence"/>
</dbReference>
<name>A0AAV5MKL5_9ROSI</name>
<accession>A0AAV5MKL5</accession>
<evidence type="ECO:0000313" key="1">
    <source>
        <dbReference type="EMBL" id="GKV49383.1"/>
    </source>
</evidence>
<dbReference type="AlphaFoldDB" id="A0AAV5MKL5"/>